<comment type="catalytic activity">
    <reaction evidence="1 6">
        <text>Cleavage of hydrophobic, N-terminal signal or leader sequences from secreted and periplasmic proteins.</text>
        <dbReference type="EC" id="3.4.21.89"/>
    </reaction>
</comment>
<dbReference type="AlphaFoldDB" id="A0A1F7HG34"/>
<dbReference type="GO" id="GO:0004252">
    <property type="term" value="F:serine-type endopeptidase activity"/>
    <property type="evidence" value="ECO:0007669"/>
    <property type="project" value="InterPro"/>
</dbReference>
<keyword evidence="6" id="KW-0812">Transmembrane</keyword>
<dbReference type="InterPro" id="IPR019533">
    <property type="entry name" value="Peptidase_S26"/>
</dbReference>
<feature type="transmembrane region" description="Helical" evidence="6">
    <location>
        <begin position="7"/>
        <end position="32"/>
    </location>
</feature>
<comment type="similarity">
    <text evidence="2 6">Belongs to the peptidase S26 family.</text>
</comment>
<dbReference type="EC" id="3.4.21.89" evidence="3 6"/>
<dbReference type="GO" id="GO:0009003">
    <property type="term" value="F:signal peptidase activity"/>
    <property type="evidence" value="ECO:0007669"/>
    <property type="project" value="UniProtKB-EC"/>
</dbReference>
<feature type="active site" evidence="5">
    <location>
        <position position="85"/>
    </location>
</feature>
<dbReference type="PROSITE" id="PS00761">
    <property type="entry name" value="SPASE_I_3"/>
    <property type="match status" value="1"/>
</dbReference>
<dbReference type="GO" id="GO:0006465">
    <property type="term" value="P:signal peptide processing"/>
    <property type="evidence" value="ECO:0007669"/>
    <property type="project" value="InterPro"/>
</dbReference>
<evidence type="ECO:0000256" key="5">
    <source>
        <dbReference type="PIRSR" id="PIRSR600223-1"/>
    </source>
</evidence>
<dbReference type="GO" id="GO:0016020">
    <property type="term" value="C:membrane"/>
    <property type="evidence" value="ECO:0007669"/>
    <property type="project" value="UniProtKB-SubCell"/>
</dbReference>
<feature type="active site" evidence="5">
    <location>
        <position position="42"/>
    </location>
</feature>
<sequence length="184" mass="21128">MEIVKKIYLFIIDIAQTLLLAAAVFLVVYVFLFRPFQVNGDSMYPNFTDREYVLTNIIALNFAPPKKNEVVVFKAPPDPEKDFIKRVIAIPQDKISIKDGSVFLNGEKLDESKYLKPDVLTYAGSFLKEGQEITVPENNYFVMGDNRNFSSDSREWGFVKREDIIGKSFFVYWPPDKIGIVKIP</sequence>
<dbReference type="PRINTS" id="PR00727">
    <property type="entry name" value="LEADERPTASE"/>
</dbReference>
<dbReference type="NCBIfam" id="TIGR02227">
    <property type="entry name" value="sigpep_I_bact"/>
    <property type="match status" value="1"/>
</dbReference>
<comment type="subcellular location">
    <subcellularLocation>
        <location evidence="6">Membrane</location>
        <topology evidence="6">Single-pass type II membrane protein</topology>
    </subcellularLocation>
</comment>
<comment type="caution">
    <text evidence="8">The sequence shown here is derived from an EMBL/GenBank/DDBJ whole genome shotgun (WGS) entry which is preliminary data.</text>
</comment>
<name>A0A1F7HG34_9BACT</name>
<evidence type="ECO:0000256" key="2">
    <source>
        <dbReference type="ARBA" id="ARBA00009370"/>
    </source>
</evidence>
<evidence type="ECO:0000313" key="9">
    <source>
        <dbReference type="Proteomes" id="UP000177199"/>
    </source>
</evidence>
<evidence type="ECO:0000259" key="7">
    <source>
        <dbReference type="Pfam" id="PF10502"/>
    </source>
</evidence>
<organism evidence="8 9">
    <name type="scientific">Candidatus Roizmanbacteria bacterium RIFCSPHIGHO2_12_FULL_33_9</name>
    <dbReference type="NCBI Taxonomy" id="1802045"/>
    <lineage>
        <taxon>Bacteria</taxon>
        <taxon>Candidatus Roizmaniibacteriota</taxon>
    </lineage>
</organism>
<evidence type="ECO:0000256" key="1">
    <source>
        <dbReference type="ARBA" id="ARBA00000677"/>
    </source>
</evidence>
<accession>A0A1F7HG34</accession>
<evidence type="ECO:0000256" key="3">
    <source>
        <dbReference type="ARBA" id="ARBA00013208"/>
    </source>
</evidence>
<dbReference type="Pfam" id="PF10502">
    <property type="entry name" value="Peptidase_S26"/>
    <property type="match status" value="1"/>
</dbReference>
<evidence type="ECO:0000256" key="4">
    <source>
        <dbReference type="ARBA" id="ARBA00022801"/>
    </source>
</evidence>
<proteinExistence type="inferred from homology"/>
<keyword evidence="6" id="KW-0645">Protease</keyword>
<dbReference type="SUPFAM" id="SSF51306">
    <property type="entry name" value="LexA/Signal peptidase"/>
    <property type="match status" value="1"/>
</dbReference>
<feature type="domain" description="Peptidase S26" evidence="7">
    <location>
        <begin position="12"/>
        <end position="173"/>
    </location>
</feature>
<dbReference type="InterPro" id="IPR019758">
    <property type="entry name" value="Pept_S26A_signal_pept_1_CS"/>
</dbReference>
<evidence type="ECO:0000256" key="6">
    <source>
        <dbReference type="RuleBase" id="RU362042"/>
    </source>
</evidence>
<gene>
    <name evidence="8" type="ORF">A3F29_04605</name>
</gene>
<dbReference type="EMBL" id="MFZV01000055">
    <property type="protein sequence ID" value="OGK29954.1"/>
    <property type="molecule type" value="Genomic_DNA"/>
</dbReference>
<dbReference type="Proteomes" id="UP000177199">
    <property type="component" value="Unassembled WGS sequence"/>
</dbReference>
<keyword evidence="6" id="KW-0472">Membrane</keyword>
<keyword evidence="4 6" id="KW-0378">Hydrolase</keyword>
<dbReference type="Gene3D" id="2.10.109.10">
    <property type="entry name" value="Umud Fragment, subunit A"/>
    <property type="match status" value="1"/>
</dbReference>
<dbReference type="InterPro" id="IPR036286">
    <property type="entry name" value="LexA/Signal_pep-like_sf"/>
</dbReference>
<keyword evidence="6" id="KW-1133">Transmembrane helix</keyword>
<protein>
    <recommendedName>
        <fullName evidence="3 6">Signal peptidase I</fullName>
        <ecNumber evidence="3 6">3.4.21.89</ecNumber>
    </recommendedName>
</protein>
<evidence type="ECO:0000313" key="8">
    <source>
        <dbReference type="EMBL" id="OGK29954.1"/>
    </source>
</evidence>
<dbReference type="PANTHER" id="PTHR43390:SF1">
    <property type="entry name" value="CHLOROPLAST PROCESSING PEPTIDASE"/>
    <property type="match status" value="1"/>
</dbReference>
<dbReference type="PANTHER" id="PTHR43390">
    <property type="entry name" value="SIGNAL PEPTIDASE I"/>
    <property type="match status" value="1"/>
</dbReference>
<dbReference type="CDD" id="cd06530">
    <property type="entry name" value="S26_SPase_I"/>
    <property type="match status" value="1"/>
</dbReference>
<reference evidence="8 9" key="1">
    <citation type="journal article" date="2016" name="Nat. Commun.">
        <title>Thousands of microbial genomes shed light on interconnected biogeochemical processes in an aquifer system.</title>
        <authorList>
            <person name="Anantharaman K."/>
            <person name="Brown C.T."/>
            <person name="Hug L.A."/>
            <person name="Sharon I."/>
            <person name="Castelle C.J."/>
            <person name="Probst A.J."/>
            <person name="Thomas B.C."/>
            <person name="Singh A."/>
            <person name="Wilkins M.J."/>
            <person name="Karaoz U."/>
            <person name="Brodie E.L."/>
            <person name="Williams K.H."/>
            <person name="Hubbard S.S."/>
            <person name="Banfield J.F."/>
        </authorList>
    </citation>
    <scope>NUCLEOTIDE SEQUENCE [LARGE SCALE GENOMIC DNA]</scope>
</reference>
<dbReference type="InterPro" id="IPR000223">
    <property type="entry name" value="Pept_S26A_signal_pept_1"/>
</dbReference>